<dbReference type="PROSITE" id="PS51935">
    <property type="entry name" value="NLPC_P60"/>
    <property type="match status" value="1"/>
</dbReference>
<dbReference type="PANTHER" id="PTHR47053">
    <property type="entry name" value="MUREIN DD-ENDOPEPTIDASE MEPH-RELATED"/>
    <property type="match status" value="1"/>
</dbReference>
<evidence type="ECO:0000256" key="4">
    <source>
        <dbReference type="ARBA" id="ARBA00022807"/>
    </source>
</evidence>
<dbReference type="SUPFAM" id="SSF54001">
    <property type="entry name" value="Cysteine proteinases"/>
    <property type="match status" value="1"/>
</dbReference>
<evidence type="ECO:0000256" key="2">
    <source>
        <dbReference type="ARBA" id="ARBA00022670"/>
    </source>
</evidence>
<keyword evidence="5" id="KW-0472">Membrane</keyword>
<dbReference type="EMBL" id="CP032455">
    <property type="protein sequence ID" value="QEZ70805.1"/>
    <property type="molecule type" value="Genomic_DNA"/>
</dbReference>
<evidence type="ECO:0000256" key="3">
    <source>
        <dbReference type="ARBA" id="ARBA00022801"/>
    </source>
</evidence>
<dbReference type="PANTHER" id="PTHR47053:SF1">
    <property type="entry name" value="MUREIN DD-ENDOPEPTIDASE MEPH-RELATED"/>
    <property type="match status" value="1"/>
</dbReference>
<dbReference type="InterPro" id="IPR047194">
    <property type="entry name" value="CwlT-like_lysozyme"/>
</dbReference>
<dbReference type="GeneID" id="67474486"/>
<proteinExistence type="inferred from homology"/>
<dbReference type="GO" id="GO:0008234">
    <property type="term" value="F:cysteine-type peptidase activity"/>
    <property type="evidence" value="ECO:0007669"/>
    <property type="project" value="UniProtKB-KW"/>
</dbReference>
<keyword evidence="5" id="KW-1133">Transmembrane helix</keyword>
<keyword evidence="4" id="KW-0788">Thiol protease</keyword>
<keyword evidence="7" id="KW-0614">Plasmid</keyword>
<gene>
    <name evidence="7" type="ORF">D4A35_17865</name>
</gene>
<dbReference type="Gene3D" id="1.10.530.10">
    <property type="match status" value="1"/>
</dbReference>
<dbReference type="InterPro" id="IPR038765">
    <property type="entry name" value="Papain-like_cys_pep_sf"/>
</dbReference>
<evidence type="ECO:0000256" key="5">
    <source>
        <dbReference type="SAM" id="Phobius"/>
    </source>
</evidence>
<dbReference type="Proteomes" id="UP000326961">
    <property type="component" value="Plasmid pPbmMP"/>
</dbReference>
<dbReference type="CDD" id="cd16891">
    <property type="entry name" value="CwlT-like"/>
    <property type="match status" value="1"/>
</dbReference>
<sequence length="364" mass="39604">MSSADSLVQRHIKRKLNKKLLAVIFSSFGLSLILALLLLAIVVGIISSSNSTSNDIDYIPSLNIPPQVEKYRSVVEMECNKNGIPELVDVILALITQESYGELADIMQSSESQGLPPGTITDPNLSIQVGVKYVAGVYMEAKEKATKNLIETTLQGYNFGKGFVNWAIKRDGGWTQENAIEFSRIHSNGSQRPNGTYRYGDQLYVQHVYRYLAPNDGSISNGGTNTGSPSGSAVIEKAIATGSTLVGKSPYVWGGGRTPSDIASHRFDCSSFVHWCYASGGLNLGNYQSVVTDSLVTLGKKIEPNKIARGDIIFFNTYKYNGHVGIYLGGGKFLHDGSSHGVSINSLDESYWKKVFNGNIRRVA</sequence>
<reference evidence="7 8" key="1">
    <citation type="submission" date="2018-09" db="EMBL/GenBank/DDBJ databases">
        <title>A clostridial neurotoxin that targets Anopheles mosquitoes.</title>
        <authorList>
            <person name="Contreras E."/>
            <person name="Masuyer G."/>
            <person name="Qureshi N."/>
            <person name="Chawla S."/>
            <person name="Lim H.L."/>
            <person name="Chen J."/>
            <person name="Stenmark P."/>
            <person name="Gill S."/>
        </authorList>
    </citation>
    <scope>NUCLEOTIDE SEQUENCE [LARGE SCALE GENOMIC DNA]</scope>
    <source>
        <strain evidence="7 8">Cbm</strain>
        <plasmid evidence="8">ppbmmp</plasmid>
    </source>
</reference>
<dbReference type="Pfam" id="PF13702">
    <property type="entry name" value="Lysozyme_like"/>
    <property type="match status" value="1"/>
</dbReference>
<dbReference type="RefSeq" id="WP_021434447.1">
    <property type="nucleotide sequence ID" value="NZ_CM017269.1"/>
</dbReference>
<dbReference type="InterPro" id="IPR023346">
    <property type="entry name" value="Lysozyme-like_dom_sf"/>
</dbReference>
<evidence type="ECO:0000313" key="8">
    <source>
        <dbReference type="Proteomes" id="UP000326961"/>
    </source>
</evidence>
<evidence type="ECO:0000313" key="7">
    <source>
        <dbReference type="EMBL" id="QEZ70805.1"/>
    </source>
</evidence>
<keyword evidence="5" id="KW-0812">Transmembrane</keyword>
<keyword evidence="3" id="KW-0378">Hydrolase</keyword>
<accession>A0A5P3XKG9</accession>
<comment type="similarity">
    <text evidence="1">Belongs to the peptidase C40 family.</text>
</comment>
<dbReference type="GO" id="GO:0006508">
    <property type="term" value="P:proteolysis"/>
    <property type="evidence" value="ECO:0007669"/>
    <property type="project" value="UniProtKB-KW"/>
</dbReference>
<dbReference type="InterPro" id="IPR051202">
    <property type="entry name" value="Peptidase_C40"/>
</dbReference>
<geneLocation type="plasmid" evidence="8">
    <name>ppbmmp</name>
</geneLocation>
<name>A0A5P3XKG9_PARBF</name>
<dbReference type="AlphaFoldDB" id="A0A5P3XKG9"/>
<feature type="transmembrane region" description="Helical" evidence="5">
    <location>
        <begin position="20"/>
        <end position="46"/>
    </location>
</feature>
<protein>
    <submittedName>
        <fullName evidence="7">Lytic transglycosylase</fullName>
    </submittedName>
</protein>
<feature type="domain" description="NlpC/P60" evidence="6">
    <location>
        <begin position="232"/>
        <end position="363"/>
    </location>
</feature>
<dbReference type="Gene3D" id="3.90.1720.10">
    <property type="entry name" value="endopeptidase domain like (from Nostoc punctiforme)"/>
    <property type="match status" value="1"/>
</dbReference>
<keyword evidence="2" id="KW-0645">Protease</keyword>
<dbReference type="Pfam" id="PF00877">
    <property type="entry name" value="NLPC_P60"/>
    <property type="match status" value="1"/>
</dbReference>
<evidence type="ECO:0000256" key="1">
    <source>
        <dbReference type="ARBA" id="ARBA00007074"/>
    </source>
</evidence>
<evidence type="ECO:0000259" key="6">
    <source>
        <dbReference type="PROSITE" id="PS51935"/>
    </source>
</evidence>
<dbReference type="InterPro" id="IPR000064">
    <property type="entry name" value="NLP_P60_dom"/>
</dbReference>
<organism evidence="7 8">
    <name type="scientific">Paraclostridium bifermentans</name>
    <name type="common">Clostridium bifermentans</name>
    <dbReference type="NCBI Taxonomy" id="1490"/>
    <lineage>
        <taxon>Bacteria</taxon>
        <taxon>Bacillati</taxon>
        <taxon>Bacillota</taxon>
        <taxon>Clostridia</taxon>
        <taxon>Peptostreptococcales</taxon>
        <taxon>Peptostreptococcaceae</taxon>
        <taxon>Paraclostridium</taxon>
    </lineage>
</organism>
<dbReference type="SUPFAM" id="SSF53955">
    <property type="entry name" value="Lysozyme-like"/>
    <property type="match status" value="1"/>
</dbReference>